<evidence type="ECO:0000313" key="2">
    <source>
        <dbReference type="EMBL" id="GAA3893956.1"/>
    </source>
</evidence>
<evidence type="ECO:0000313" key="3">
    <source>
        <dbReference type="Proteomes" id="UP001501803"/>
    </source>
</evidence>
<dbReference type="Proteomes" id="UP001501803">
    <property type="component" value="Unassembled WGS sequence"/>
</dbReference>
<gene>
    <name evidence="2" type="ORF">GCM10022381_39510</name>
</gene>
<dbReference type="RefSeq" id="WP_345069592.1">
    <property type="nucleotide sequence ID" value="NZ_BAABCN010000017.1"/>
</dbReference>
<feature type="transmembrane region" description="Helical" evidence="1">
    <location>
        <begin position="18"/>
        <end position="44"/>
    </location>
</feature>
<proteinExistence type="predicted"/>
<feature type="transmembrane region" description="Helical" evidence="1">
    <location>
        <begin position="86"/>
        <end position="106"/>
    </location>
</feature>
<name>A0ABP7L674_9MICO</name>
<keyword evidence="3" id="KW-1185">Reference proteome</keyword>
<accession>A0ABP7L674</accession>
<dbReference type="EMBL" id="BAABCN010000017">
    <property type="protein sequence ID" value="GAA3893956.1"/>
    <property type="molecule type" value="Genomic_DNA"/>
</dbReference>
<dbReference type="Pfam" id="PF09900">
    <property type="entry name" value="DUF2127"/>
    <property type="match status" value="1"/>
</dbReference>
<keyword evidence="1" id="KW-0472">Membrane</keyword>
<feature type="transmembrane region" description="Helical" evidence="1">
    <location>
        <begin position="113"/>
        <end position="132"/>
    </location>
</feature>
<evidence type="ECO:0000256" key="1">
    <source>
        <dbReference type="SAM" id="Phobius"/>
    </source>
</evidence>
<keyword evidence="1" id="KW-1133">Transmembrane helix</keyword>
<evidence type="ECO:0008006" key="4">
    <source>
        <dbReference type="Google" id="ProtNLM"/>
    </source>
</evidence>
<dbReference type="InterPro" id="IPR021125">
    <property type="entry name" value="DUF2127"/>
</dbReference>
<protein>
    <recommendedName>
        <fullName evidence="4">DUF2127 domain-containing protein</fullName>
    </recommendedName>
</protein>
<comment type="caution">
    <text evidence="2">The sequence shown here is derived from an EMBL/GenBank/DDBJ whole genome shotgun (WGS) entry which is preliminary data.</text>
</comment>
<keyword evidence="1" id="KW-0812">Transmembrane</keyword>
<feature type="transmembrane region" description="Helical" evidence="1">
    <location>
        <begin position="138"/>
        <end position="155"/>
    </location>
</feature>
<sequence>MDAASTSRRTARNRRLELVYRIGLVLKGVDGLLEVVAGLLLWFAPGMLRSLLAPLEQVDADDRSVRVFVAHVAGRFDSDLAQGPPVFVIFFLLSHGVVKLVLVYCLLKEYRWVYPYALGVLGLFALYQLFALVRSPSVGLALLMVLDLLIIWLIWREWGALRRASTERPLADTPEAR</sequence>
<organism evidence="2 3">
    <name type="scientific">Leifsonia kafniensis</name>
    <dbReference type="NCBI Taxonomy" id="475957"/>
    <lineage>
        <taxon>Bacteria</taxon>
        <taxon>Bacillati</taxon>
        <taxon>Actinomycetota</taxon>
        <taxon>Actinomycetes</taxon>
        <taxon>Micrococcales</taxon>
        <taxon>Microbacteriaceae</taxon>
        <taxon>Leifsonia</taxon>
    </lineage>
</organism>
<reference evidence="3" key="1">
    <citation type="journal article" date="2019" name="Int. J. Syst. Evol. Microbiol.">
        <title>The Global Catalogue of Microorganisms (GCM) 10K type strain sequencing project: providing services to taxonomists for standard genome sequencing and annotation.</title>
        <authorList>
            <consortium name="The Broad Institute Genomics Platform"/>
            <consortium name="The Broad Institute Genome Sequencing Center for Infectious Disease"/>
            <person name="Wu L."/>
            <person name="Ma J."/>
        </authorList>
    </citation>
    <scope>NUCLEOTIDE SEQUENCE [LARGE SCALE GENOMIC DNA]</scope>
    <source>
        <strain evidence="3">JCM 17021</strain>
    </source>
</reference>